<dbReference type="Gene3D" id="1.10.3470.10">
    <property type="entry name" value="ABC transporter involved in vitamin B12 uptake, BtuC"/>
    <property type="match status" value="1"/>
</dbReference>
<dbReference type="InterPro" id="IPR037294">
    <property type="entry name" value="ABC_BtuC-like"/>
</dbReference>
<evidence type="ECO:0000256" key="8">
    <source>
        <dbReference type="SAM" id="Phobius"/>
    </source>
</evidence>
<evidence type="ECO:0000256" key="5">
    <source>
        <dbReference type="ARBA" id="ARBA00022692"/>
    </source>
</evidence>
<evidence type="ECO:0000256" key="6">
    <source>
        <dbReference type="ARBA" id="ARBA00022989"/>
    </source>
</evidence>
<feature type="transmembrane region" description="Helical" evidence="8">
    <location>
        <begin position="240"/>
        <end position="257"/>
    </location>
</feature>
<keyword evidence="7 8" id="KW-0472">Membrane</keyword>
<feature type="transmembrane region" description="Helical" evidence="8">
    <location>
        <begin position="127"/>
        <end position="144"/>
    </location>
</feature>
<keyword evidence="6 8" id="KW-1133">Transmembrane helix</keyword>
<feature type="transmembrane region" description="Helical" evidence="8">
    <location>
        <begin position="156"/>
        <end position="178"/>
    </location>
</feature>
<evidence type="ECO:0000256" key="7">
    <source>
        <dbReference type="ARBA" id="ARBA00023136"/>
    </source>
</evidence>
<organism evidence="9 10">
    <name type="scientific">Paramicrobacterium chengjingii</name>
    <dbReference type="NCBI Taxonomy" id="2769067"/>
    <lineage>
        <taxon>Bacteria</taxon>
        <taxon>Bacillati</taxon>
        <taxon>Actinomycetota</taxon>
        <taxon>Actinomycetes</taxon>
        <taxon>Micrococcales</taxon>
        <taxon>Microbacteriaceae</taxon>
        <taxon>Paramicrobacterium</taxon>
    </lineage>
</organism>
<gene>
    <name evidence="9" type="ORF">HCR76_10390</name>
</gene>
<accession>A0ABX6YFU3</accession>
<dbReference type="EMBL" id="CP061169">
    <property type="protein sequence ID" value="QPZ37262.1"/>
    <property type="molecule type" value="Genomic_DNA"/>
</dbReference>
<dbReference type="CDD" id="cd06550">
    <property type="entry name" value="TM_ABC_iron-siderophores_like"/>
    <property type="match status" value="1"/>
</dbReference>
<keyword evidence="4" id="KW-1003">Cell membrane</keyword>
<feature type="transmembrane region" description="Helical" evidence="8">
    <location>
        <begin position="100"/>
        <end position="121"/>
    </location>
</feature>
<feature type="transmembrane region" description="Helical" evidence="8">
    <location>
        <begin position="314"/>
        <end position="332"/>
    </location>
</feature>
<evidence type="ECO:0000313" key="10">
    <source>
        <dbReference type="Proteomes" id="UP000662814"/>
    </source>
</evidence>
<reference evidence="9 10" key="1">
    <citation type="submission" date="2020-12" db="EMBL/GenBank/DDBJ databases">
        <title>Microbacterium sp. HY060.</title>
        <authorList>
            <person name="Zhou J."/>
        </authorList>
    </citation>
    <scope>NUCLEOTIDE SEQUENCE [LARGE SCALE GENOMIC DNA]</scope>
    <source>
        <strain evidence="9 10">HY60</strain>
    </source>
</reference>
<dbReference type="PANTHER" id="PTHR30472">
    <property type="entry name" value="FERRIC ENTEROBACTIN TRANSPORT SYSTEM PERMEASE PROTEIN"/>
    <property type="match status" value="1"/>
</dbReference>
<keyword evidence="5 8" id="KW-0812">Transmembrane</keyword>
<dbReference type="SUPFAM" id="SSF81345">
    <property type="entry name" value="ABC transporter involved in vitamin B12 uptake, BtuC"/>
    <property type="match status" value="1"/>
</dbReference>
<evidence type="ECO:0000256" key="4">
    <source>
        <dbReference type="ARBA" id="ARBA00022475"/>
    </source>
</evidence>
<evidence type="ECO:0000256" key="3">
    <source>
        <dbReference type="ARBA" id="ARBA00022448"/>
    </source>
</evidence>
<feature type="transmembrane region" description="Helical" evidence="8">
    <location>
        <begin position="201"/>
        <end position="228"/>
    </location>
</feature>
<keyword evidence="10" id="KW-1185">Reference proteome</keyword>
<dbReference type="PANTHER" id="PTHR30472:SF1">
    <property type="entry name" value="FE(3+) DICITRATE TRANSPORT SYSTEM PERMEASE PROTEIN FECC-RELATED"/>
    <property type="match status" value="1"/>
</dbReference>
<evidence type="ECO:0000313" key="9">
    <source>
        <dbReference type="EMBL" id="QPZ37262.1"/>
    </source>
</evidence>
<comment type="similarity">
    <text evidence="2">Belongs to the binding-protein-dependent transport system permease family. FecCD subfamily.</text>
</comment>
<evidence type="ECO:0000256" key="1">
    <source>
        <dbReference type="ARBA" id="ARBA00004651"/>
    </source>
</evidence>
<keyword evidence="3" id="KW-0813">Transport</keyword>
<protein>
    <submittedName>
        <fullName evidence="9">Iron ABC transporter permease</fullName>
    </submittedName>
</protein>
<dbReference type="Proteomes" id="UP000662814">
    <property type="component" value="Chromosome"/>
</dbReference>
<feature type="transmembrane region" description="Helical" evidence="8">
    <location>
        <begin position="71"/>
        <end position="88"/>
    </location>
</feature>
<name>A0ABX6YFU3_9MICO</name>
<comment type="subcellular location">
    <subcellularLocation>
        <location evidence="1">Cell membrane</location>
        <topology evidence="1">Multi-pass membrane protein</topology>
    </subcellularLocation>
</comment>
<dbReference type="Pfam" id="PF01032">
    <property type="entry name" value="FecCD"/>
    <property type="match status" value="1"/>
</dbReference>
<proteinExistence type="inferred from homology"/>
<evidence type="ECO:0000256" key="2">
    <source>
        <dbReference type="ARBA" id="ARBA00007935"/>
    </source>
</evidence>
<feature type="transmembrane region" description="Helical" evidence="8">
    <location>
        <begin position="16"/>
        <end position="38"/>
    </location>
</feature>
<dbReference type="RefSeq" id="WP_198248036.1">
    <property type="nucleotide sequence ID" value="NZ_CP061169.1"/>
</dbReference>
<dbReference type="InterPro" id="IPR000522">
    <property type="entry name" value="ABC_transptr_permease_BtuC"/>
</dbReference>
<sequence>MLRTSMAERRTHGSGRYVLGVAVALVLLGIAVVLSLGVGSKPLDSGQIVDSIMGVGDDYVDAVLASRVPRTVLGVIVGAALAVAGGVMQGVTRNPLADPGLFGINVGAAAAIVTGTAFFGAVASGSVWLALIGAVIAVVIVYALGSSRGQAGTTRIVLAGAVVTAVFSAYVQAISLSFPDVFDAYRFWVVGSLAGRGIEQAWVILPFVAVGLVLALAIAPGLNTLALGDDVATALGQRPIVVRLLSGAAVAVLAGAATAGVGPVLFVGLAVPHIARSISGPDHRRLLPLCIALGPVLLLLSDVLGRVIARPDELMVGVMTAFVGAPALFIALRRLKGERR</sequence>